<protein>
    <submittedName>
        <fullName evidence="2">Uncharacterized protein</fullName>
    </submittedName>
</protein>
<reference evidence="2 3" key="1">
    <citation type="journal article" date="2018" name="Nat. Ecol. Evol.">
        <title>Pezizomycetes genomes reveal the molecular basis of ectomycorrhizal truffle lifestyle.</title>
        <authorList>
            <person name="Murat C."/>
            <person name="Payen T."/>
            <person name="Noel B."/>
            <person name="Kuo A."/>
            <person name="Morin E."/>
            <person name="Chen J."/>
            <person name="Kohler A."/>
            <person name="Krizsan K."/>
            <person name="Balestrini R."/>
            <person name="Da Silva C."/>
            <person name="Montanini B."/>
            <person name="Hainaut M."/>
            <person name="Levati E."/>
            <person name="Barry K.W."/>
            <person name="Belfiori B."/>
            <person name="Cichocki N."/>
            <person name="Clum A."/>
            <person name="Dockter R.B."/>
            <person name="Fauchery L."/>
            <person name="Guy J."/>
            <person name="Iotti M."/>
            <person name="Le Tacon F."/>
            <person name="Lindquist E.A."/>
            <person name="Lipzen A."/>
            <person name="Malagnac F."/>
            <person name="Mello A."/>
            <person name="Molinier V."/>
            <person name="Miyauchi S."/>
            <person name="Poulain J."/>
            <person name="Riccioni C."/>
            <person name="Rubini A."/>
            <person name="Sitrit Y."/>
            <person name="Splivallo R."/>
            <person name="Traeger S."/>
            <person name="Wang M."/>
            <person name="Zifcakova L."/>
            <person name="Wipf D."/>
            <person name="Zambonelli A."/>
            <person name="Paolocci F."/>
            <person name="Nowrousian M."/>
            <person name="Ottonello S."/>
            <person name="Baldrian P."/>
            <person name="Spatafora J.W."/>
            <person name="Henrissat B."/>
            <person name="Nagy L.G."/>
            <person name="Aury J.M."/>
            <person name="Wincker P."/>
            <person name="Grigoriev I.V."/>
            <person name="Bonfante P."/>
            <person name="Martin F.M."/>
        </authorList>
    </citation>
    <scope>NUCLEOTIDE SEQUENCE [LARGE SCALE GENOMIC DNA]</scope>
    <source>
        <strain evidence="2 3">RN42</strain>
    </source>
</reference>
<evidence type="ECO:0000313" key="3">
    <source>
        <dbReference type="Proteomes" id="UP000275078"/>
    </source>
</evidence>
<feature type="region of interest" description="Disordered" evidence="1">
    <location>
        <begin position="373"/>
        <end position="448"/>
    </location>
</feature>
<keyword evidence="3" id="KW-1185">Reference proteome</keyword>
<feature type="compositionally biased region" description="Polar residues" evidence="1">
    <location>
        <begin position="1"/>
        <end position="17"/>
    </location>
</feature>
<dbReference type="EMBL" id="ML119689">
    <property type="protein sequence ID" value="RPA80333.1"/>
    <property type="molecule type" value="Genomic_DNA"/>
</dbReference>
<feature type="region of interest" description="Disordered" evidence="1">
    <location>
        <begin position="334"/>
        <end position="353"/>
    </location>
</feature>
<feature type="region of interest" description="Disordered" evidence="1">
    <location>
        <begin position="196"/>
        <end position="224"/>
    </location>
</feature>
<dbReference type="AlphaFoldDB" id="A0A3N4I2K5"/>
<feature type="compositionally biased region" description="Basic and acidic residues" evidence="1">
    <location>
        <begin position="434"/>
        <end position="448"/>
    </location>
</feature>
<gene>
    <name evidence="2" type="ORF">BJ508DRAFT_327437</name>
</gene>
<feature type="compositionally biased region" description="Polar residues" evidence="1">
    <location>
        <begin position="407"/>
        <end position="418"/>
    </location>
</feature>
<evidence type="ECO:0000256" key="1">
    <source>
        <dbReference type="SAM" id="MobiDB-lite"/>
    </source>
</evidence>
<name>A0A3N4I2K5_ASCIM</name>
<feature type="compositionally biased region" description="Acidic residues" evidence="1">
    <location>
        <begin position="419"/>
        <end position="433"/>
    </location>
</feature>
<dbReference type="Proteomes" id="UP000275078">
    <property type="component" value="Unassembled WGS sequence"/>
</dbReference>
<feature type="region of interest" description="Disordered" evidence="1">
    <location>
        <begin position="1"/>
        <end position="27"/>
    </location>
</feature>
<organism evidence="2 3">
    <name type="scientific">Ascobolus immersus RN42</name>
    <dbReference type="NCBI Taxonomy" id="1160509"/>
    <lineage>
        <taxon>Eukaryota</taxon>
        <taxon>Fungi</taxon>
        <taxon>Dikarya</taxon>
        <taxon>Ascomycota</taxon>
        <taxon>Pezizomycotina</taxon>
        <taxon>Pezizomycetes</taxon>
        <taxon>Pezizales</taxon>
        <taxon>Ascobolaceae</taxon>
        <taxon>Ascobolus</taxon>
    </lineage>
</organism>
<proteinExistence type="predicted"/>
<accession>A0A3N4I2K5</accession>
<feature type="compositionally biased region" description="Polar residues" evidence="1">
    <location>
        <begin position="205"/>
        <end position="215"/>
    </location>
</feature>
<sequence>MEPNNANEQAGLVSQQENDAKDIPQTQSPSYNVFYLSESNLKHHLCHSQPAGTIAANNAKAPKKHHCSQQRESTQKTFIKQTRTFLTDDTLPRRPISHIKAEKPDDRHQPPIPPTKSFISLSSSLSPMFTKNTISDMKSSFAFPRAERIRCEPWPSNAGQDNSVAFPGVLRHEVVKAKIDALLAILRNTPLQPGSLNGWHPQLAESPSDQQTPSPQAGPAPTISSLAERARSSRDGTFYRNVARCHCFLDHEGQQSPPYGWNFWSCGNVLENFWWQQYRFAWSDHDRILHLQRLCDQLLGEESMVEPIQFGSLQNTDHEVPTQQEALAGTLEPTTHSSDYDLVPEHEGSQSGSEWTDITVEFVVPEWENKKKLITPSAAGDSLGSDDEGRTSVSNEEEEMSVLAPQADTSILSQITSEEPQDHDEITSEEPQDHDEITSEEPHHYPTEEEIRASIDTNLSYVRAVGTMPITQLYDDDIRGRCRQLDGFESEWIFTKKGDARRHLCVSFRTKEDMLKAVARGVYEPVALDERFPCRFWLEPARLQRTELHGKQQTGGLRPSSQLSKKGVSFHGTFYVHMKDVPADVWHDDLWEVLSAYRVRTIETLHSKNSHLHDFSVEVNTKEDQIELVKAWDGRHIMTSRISALYHC</sequence>
<evidence type="ECO:0000313" key="2">
    <source>
        <dbReference type="EMBL" id="RPA80333.1"/>
    </source>
</evidence>